<dbReference type="InterPro" id="IPR011009">
    <property type="entry name" value="Kinase-like_dom_sf"/>
</dbReference>
<dbReference type="InterPro" id="IPR018297">
    <property type="entry name" value="A/G_cyclase_CS"/>
</dbReference>
<dbReference type="GO" id="GO:0004672">
    <property type="term" value="F:protein kinase activity"/>
    <property type="evidence" value="ECO:0007669"/>
    <property type="project" value="InterPro"/>
</dbReference>
<name>A0AA88XEG0_PINIB</name>
<dbReference type="PROSITE" id="PS00452">
    <property type="entry name" value="GUANYLATE_CYCLASE_1"/>
    <property type="match status" value="1"/>
</dbReference>
<evidence type="ECO:0000256" key="5">
    <source>
        <dbReference type="ARBA" id="ARBA00023136"/>
    </source>
</evidence>
<keyword evidence="6 7" id="KW-0456">Lyase</keyword>
<sequence length="720" mass="82040">GVTSEKLLTDQYSAIIGPQCSGVCRHVGRLAAYHNIACFTGVCQDTEMLNKDIFKGNEHDTLLQEAYKSVLFIQYYTPTTAMYSHFEEKVKVMSNHMFNYTYDVTEQIPYPAANLYEAMYMYAVSLNMTLDMDGDPTNGTQVARYLWNKTFTSITGNVSMDGNGDRQQGYTIQQTISPHNFTLQNVGYFFTDQGVYEHDAEHGILWINGVPPLDRPPCGYDGEFCDSGLSQTELLHIVVGTLVGILVLVVLLSVLIPKFIVRHIKKKANESIWRIREQDLVMTKKSIRSLFSMSKLRSLEHPNLNKILGFCIDPPKYFMASEFCTKGSLMDILENEDISMDWDFKCCLLWDIIKDFGPRDWIASKDRGDRDLLWVSPEILRLKKLPTAAHYQYSDIYSLAIVMHELFQRNGPFGIETRNMQPAEIVTEVTRISATPLRPQFEPNSCPPKLMDLIQSCWKDKQDDRPTIKGVVKMVEKVTGSKFKTGHFRVKADNFFDNLLKRMEQYANNLEGLVEERTSKYLQEKRRAEDLLYRLLPQSIAHQIQTRGFVDPEHYESVSILFTDIVQFTTLSAESTPLQVETIGDAYMCASGLPQRNTFHDKEVAKLTISVMKIIESFRIKHKPGKRIQLRAGIHTGSCVAGVIGVKMPRYCLFGDTVNTASRMESTSEASKIQISGVTADMLSSDPSFQVTPRGEVYVKVVITFKCLPYFHSIFHRMFK</sequence>
<dbReference type="InterPro" id="IPR050401">
    <property type="entry name" value="Cyclic_nucleotide_synthase"/>
</dbReference>
<dbReference type="EMBL" id="VSWD01000013">
    <property type="protein sequence ID" value="KAK3083755.1"/>
    <property type="molecule type" value="Genomic_DNA"/>
</dbReference>
<feature type="domain" description="Guanylate cyclase" evidence="9">
    <location>
        <begin position="530"/>
        <end position="665"/>
    </location>
</feature>
<comment type="similarity">
    <text evidence="7">Belongs to the adenylyl cyclase class-4/guanylyl cyclase family.</text>
</comment>
<dbReference type="Proteomes" id="UP001186944">
    <property type="component" value="Unassembled WGS sequence"/>
</dbReference>
<dbReference type="AlphaFoldDB" id="A0AA88XEG0"/>
<keyword evidence="2 8" id="KW-0812">Transmembrane</keyword>
<evidence type="ECO:0000256" key="7">
    <source>
        <dbReference type="RuleBase" id="RU000405"/>
    </source>
</evidence>
<dbReference type="CDD" id="cd07302">
    <property type="entry name" value="CHD"/>
    <property type="match status" value="1"/>
</dbReference>
<dbReference type="SUPFAM" id="SSF56112">
    <property type="entry name" value="Protein kinase-like (PK-like)"/>
    <property type="match status" value="1"/>
</dbReference>
<comment type="caution">
    <text evidence="10">The sequence shown here is derived from an EMBL/GenBank/DDBJ whole genome shotgun (WGS) entry which is preliminary data.</text>
</comment>
<dbReference type="Gene3D" id="3.30.70.1230">
    <property type="entry name" value="Nucleotide cyclase"/>
    <property type="match status" value="1"/>
</dbReference>
<evidence type="ECO:0000256" key="8">
    <source>
        <dbReference type="SAM" id="Phobius"/>
    </source>
</evidence>
<evidence type="ECO:0000313" key="10">
    <source>
        <dbReference type="EMBL" id="KAK3083755.1"/>
    </source>
</evidence>
<dbReference type="GO" id="GO:0005886">
    <property type="term" value="C:plasma membrane"/>
    <property type="evidence" value="ECO:0007669"/>
    <property type="project" value="TreeGrafter"/>
</dbReference>
<dbReference type="Gene3D" id="3.40.50.2300">
    <property type="match status" value="1"/>
</dbReference>
<keyword evidence="5 8" id="KW-0472">Membrane</keyword>
<dbReference type="Gene3D" id="1.10.510.10">
    <property type="entry name" value="Transferase(Phosphotransferase) domain 1"/>
    <property type="match status" value="2"/>
</dbReference>
<dbReference type="InterPro" id="IPR001245">
    <property type="entry name" value="Ser-Thr/Tyr_kinase_cat_dom"/>
</dbReference>
<feature type="transmembrane region" description="Helical" evidence="8">
    <location>
        <begin position="234"/>
        <end position="256"/>
    </location>
</feature>
<evidence type="ECO:0000256" key="3">
    <source>
        <dbReference type="ARBA" id="ARBA00022741"/>
    </source>
</evidence>
<evidence type="ECO:0000313" key="11">
    <source>
        <dbReference type="Proteomes" id="UP001186944"/>
    </source>
</evidence>
<dbReference type="PANTHER" id="PTHR11920">
    <property type="entry name" value="GUANYLYL CYCLASE"/>
    <property type="match status" value="1"/>
</dbReference>
<dbReference type="GO" id="GO:0035556">
    <property type="term" value="P:intracellular signal transduction"/>
    <property type="evidence" value="ECO:0007669"/>
    <property type="project" value="InterPro"/>
</dbReference>
<dbReference type="PROSITE" id="PS50125">
    <property type="entry name" value="GUANYLATE_CYCLASE_2"/>
    <property type="match status" value="1"/>
</dbReference>
<dbReference type="InterPro" id="IPR001054">
    <property type="entry name" value="A/G_cyclase"/>
</dbReference>
<comment type="subcellular location">
    <subcellularLocation>
        <location evidence="1">Membrane</location>
        <topology evidence="1">Single-pass type I membrane protein</topology>
    </subcellularLocation>
</comment>
<keyword evidence="3" id="KW-0547">Nucleotide-binding</keyword>
<evidence type="ECO:0000256" key="6">
    <source>
        <dbReference type="ARBA" id="ARBA00023239"/>
    </source>
</evidence>
<gene>
    <name evidence="10" type="ORF">FSP39_002632</name>
</gene>
<evidence type="ECO:0000259" key="9">
    <source>
        <dbReference type="PROSITE" id="PS50125"/>
    </source>
</evidence>
<dbReference type="SMART" id="SM00044">
    <property type="entry name" value="CYCc"/>
    <property type="match status" value="1"/>
</dbReference>
<accession>A0AA88XEG0</accession>
<dbReference type="Pfam" id="PF00211">
    <property type="entry name" value="Guanylate_cyc"/>
    <property type="match status" value="1"/>
</dbReference>
<dbReference type="GO" id="GO:0001653">
    <property type="term" value="F:peptide receptor activity"/>
    <property type="evidence" value="ECO:0007669"/>
    <property type="project" value="TreeGrafter"/>
</dbReference>
<dbReference type="GO" id="GO:0007168">
    <property type="term" value="P:receptor guanylyl cyclase signaling pathway"/>
    <property type="evidence" value="ECO:0007669"/>
    <property type="project" value="TreeGrafter"/>
</dbReference>
<feature type="non-terminal residue" evidence="10">
    <location>
        <position position="1"/>
    </location>
</feature>
<dbReference type="GO" id="GO:0004383">
    <property type="term" value="F:guanylate cyclase activity"/>
    <property type="evidence" value="ECO:0007669"/>
    <property type="project" value="TreeGrafter"/>
</dbReference>
<organism evidence="10 11">
    <name type="scientific">Pinctada imbricata</name>
    <name type="common">Atlantic pearl-oyster</name>
    <name type="synonym">Pinctada martensii</name>
    <dbReference type="NCBI Taxonomy" id="66713"/>
    <lineage>
        <taxon>Eukaryota</taxon>
        <taxon>Metazoa</taxon>
        <taxon>Spiralia</taxon>
        <taxon>Lophotrochozoa</taxon>
        <taxon>Mollusca</taxon>
        <taxon>Bivalvia</taxon>
        <taxon>Autobranchia</taxon>
        <taxon>Pteriomorphia</taxon>
        <taxon>Pterioida</taxon>
        <taxon>Pterioidea</taxon>
        <taxon>Pteriidae</taxon>
        <taxon>Pinctada</taxon>
    </lineage>
</organism>
<dbReference type="GO" id="GO:0004016">
    <property type="term" value="F:adenylate cyclase activity"/>
    <property type="evidence" value="ECO:0007669"/>
    <property type="project" value="TreeGrafter"/>
</dbReference>
<dbReference type="InterPro" id="IPR028082">
    <property type="entry name" value="Peripla_BP_I"/>
</dbReference>
<keyword evidence="4 8" id="KW-1133">Transmembrane helix</keyword>
<evidence type="ECO:0000256" key="4">
    <source>
        <dbReference type="ARBA" id="ARBA00022989"/>
    </source>
</evidence>
<evidence type="ECO:0000256" key="2">
    <source>
        <dbReference type="ARBA" id="ARBA00022692"/>
    </source>
</evidence>
<protein>
    <recommendedName>
        <fullName evidence="9">Guanylate cyclase domain-containing protein</fullName>
    </recommendedName>
</protein>
<dbReference type="PANTHER" id="PTHR11920:SF335">
    <property type="entry name" value="GUANYLATE CYCLASE"/>
    <property type="match status" value="1"/>
</dbReference>
<reference evidence="10" key="1">
    <citation type="submission" date="2019-08" db="EMBL/GenBank/DDBJ databases">
        <title>The improved chromosome-level genome for the pearl oyster Pinctada fucata martensii using PacBio sequencing and Hi-C.</title>
        <authorList>
            <person name="Zheng Z."/>
        </authorList>
    </citation>
    <scope>NUCLEOTIDE SEQUENCE</scope>
    <source>
        <strain evidence="10">ZZ-2019</strain>
        <tissue evidence="10">Adductor muscle</tissue>
    </source>
</reference>
<dbReference type="InterPro" id="IPR029787">
    <property type="entry name" value="Nucleotide_cyclase"/>
</dbReference>
<keyword evidence="11" id="KW-1185">Reference proteome</keyword>
<evidence type="ECO:0000256" key="1">
    <source>
        <dbReference type="ARBA" id="ARBA00004479"/>
    </source>
</evidence>
<dbReference type="Pfam" id="PF07714">
    <property type="entry name" value="PK_Tyr_Ser-Thr"/>
    <property type="match status" value="1"/>
</dbReference>
<dbReference type="InterPro" id="IPR001828">
    <property type="entry name" value="ANF_lig-bd_rcpt"/>
</dbReference>
<dbReference type="Gene3D" id="6.10.250.780">
    <property type="match status" value="1"/>
</dbReference>
<dbReference type="Pfam" id="PF01094">
    <property type="entry name" value="ANF_receptor"/>
    <property type="match status" value="1"/>
</dbReference>
<dbReference type="SUPFAM" id="SSF53822">
    <property type="entry name" value="Periplasmic binding protein-like I"/>
    <property type="match status" value="2"/>
</dbReference>
<dbReference type="SUPFAM" id="SSF55073">
    <property type="entry name" value="Nucleotide cyclase"/>
    <property type="match status" value="1"/>
</dbReference>
<dbReference type="GO" id="GO:0000166">
    <property type="term" value="F:nucleotide binding"/>
    <property type="evidence" value="ECO:0007669"/>
    <property type="project" value="UniProtKB-KW"/>
</dbReference>
<proteinExistence type="inferred from homology"/>